<organism evidence="2">
    <name type="scientific">Zea mays</name>
    <name type="common">Maize</name>
    <dbReference type="NCBI Taxonomy" id="4577"/>
    <lineage>
        <taxon>Eukaryota</taxon>
        <taxon>Viridiplantae</taxon>
        <taxon>Streptophyta</taxon>
        <taxon>Embryophyta</taxon>
        <taxon>Tracheophyta</taxon>
        <taxon>Spermatophyta</taxon>
        <taxon>Magnoliopsida</taxon>
        <taxon>Liliopsida</taxon>
        <taxon>Poales</taxon>
        <taxon>Poaceae</taxon>
        <taxon>PACMAD clade</taxon>
        <taxon>Panicoideae</taxon>
        <taxon>Andropogonodae</taxon>
        <taxon>Andropogoneae</taxon>
        <taxon>Tripsacinae</taxon>
        <taxon>Zea</taxon>
    </lineage>
</organism>
<feature type="compositionally biased region" description="Basic and acidic residues" evidence="1">
    <location>
        <begin position="1"/>
        <end position="11"/>
    </location>
</feature>
<accession>A0A1D6MVX2</accession>
<dbReference type="AlphaFoldDB" id="A0A1D6MVX2"/>
<evidence type="ECO:0000313" key="2">
    <source>
        <dbReference type="EMBL" id="ONM32954.1"/>
    </source>
</evidence>
<proteinExistence type="predicted"/>
<evidence type="ECO:0000256" key="1">
    <source>
        <dbReference type="SAM" id="MobiDB-lite"/>
    </source>
</evidence>
<sequence length="79" mass="9037">MQAPSDHERIRSHWPGAKGHGEMQEQKLRRRRTDGSLHLSTTRGGWMQEEQISMAFAALLVSVSYSSSLPFRPLYLPDQ</sequence>
<protein>
    <submittedName>
        <fullName evidence="2">Auxin-responsive protein IAA14</fullName>
    </submittedName>
</protein>
<feature type="region of interest" description="Disordered" evidence="1">
    <location>
        <begin position="1"/>
        <end position="42"/>
    </location>
</feature>
<name>A0A1D6MVX2_MAIZE</name>
<dbReference type="EMBL" id="CM007649">
    <property type="protein sequence ID" value="ONM32954.1"/>
    <property type="molecule type" value="Genomic_DNA"/>
</dbReference>
<reference evidence="2" key="1">
    <citation type="submission" date="2015-12" db="EMBL/GenBank/DDBJ databases">
        <title>Update maize B73 reference genome by single molecule sequencing technologies.</title>
        <authorList>
            <consortium name="Maize Genome Sequencing Project"/>
            <person name="Ware D."/>
        </authorList>
    </citation>
    <scope>NUCLEOTIDE SEQUENCE [LARGE SCALE GENOMIC DNA]</scope>
    <source>
        <tissue evidence="2">Seedling</tissue>
    </source>
</reference>
<gene>
    <name evidence="2" type="ORF">ZEAMMB73_Zm00001d041416</name>
</gene>